<dbReference type="HOGENOM" id="CLU_074357_0_0_12"/>
<dbReference type="InterPro" id="IPR031823">
    <property type="entry name" value="TatT"/>
</dbReference>
<dbReference type="AlphaFoldDB" id="E0RQR8"/>
<protein>
    <submittedName>
        <fullName evidence="1">Uncharacterized protein</fullName>
    </submittedName>
</protein>
<dbReference type="EMBL" id="CP001698">
    <property type="protein sequence ID" value="ADN02974.1"/>
    <property type="molecule type" value="Genomic_DNA"/>
</dbReference>
<name>E0RQR8_WINT6</name>
<evidence type="ECO:0000313" key="1">
    <source>
        <dbReference type="EMBL" id="ADN02974.1"/>
    </source>
</evidence>
<evidence type="ECO:0000313" key="2">
    <source>
        <dbReference type="Proteomes" id="UP000001296"/>
    </source>
</evidence>
<dbReference type="PaxDb" id="665571-STHERM_c20400"/>
<reference key="1">
    <citation type="submission" date="2009-08" db="EMBL/GenBank/DDBJ databases">
        <title>The genome sequence of Spirochaeta thermophila DSM6192.</title>
        <authorList>
            <person name="Angelov A."/>
            <person name="Mientus M."/>
            <person name="Wittenberg S."/>
            <person name="Lehmann R."/>
            <person name="Liesegang H."/>
            <person name="Daniel R."/>
            <person name="Liebl W."/>
        </authorList>
    </citation>
    <scope>NUCLEOTIDE SEQUENCE</scope>
    <source>
        <strain>DSM 6192</strain>
    </source>
</reference>
<accession>E0RQR8</accession>
<proteinExistence type="predicted"/>
<dbReference type="KEGG" id="sta:STHERM_c20400"/>
<dbReference type="Pfam" id="PF16811">
    <property type="entry name" value="TAtT"/>
    <property type="match status" value="2"/>
</dbReference>
<reference evidence="1 2" key="2">
    <citation type="journal article" date="2010" name="J. Bacteriol.">
        <title>Genome sequence of the polysaccharide-degrading, thermophilic anaerobe Spirochaeta thermophila DSM 6192.</title>
        <authorList>
            <person name="Angelov A."/>
            <person name="Liebl S."/>
            <person name="Ballschmiter M."/>
            <person name="Bomeke M."/>
            <person name="Lehmann R."/>
            <person name="Liesegang H."/>
            <person name="Daniel R."/>
            <person name="Liebl W."/>
        </authorList>
    </citation>
    <scope>NUCLEOTIDE SEQUENCE [LARGE SCALE GENOMIC DNA]</scope>
    <source>
        <strain evidence="2">ATCC 49972 / DSM 6192 / RI 19.B1</strain>
    </source>
</reference>
<dbReference type="Proteomes" id="UP000001296">
    <property type="component" value="Chromosome"/>
</dbReference>
<dbReference type="InterPro" id="IPR038537">
    <property type="entry name" value="TatT_sf"/>
</dbReference>
<sequence length="239" mass="26597">MEEPARRLPLSSYAAQKKAYRRARLLYLRGTRYALHALEEAHPRAYTEWEGGNLSAFLGTVREEDVAALYWGAAGLLSAISLDPSDPELSLSIPKAVSLAATILLSFPDSQEGAVHEMFISLYGGLPEALWWGPNPPALLVEGLRRYYESEGLADATPEGKARHHFERAVALSGGKKLSPYITYAESIVYPRQDKDAYRNLLERALSIPPGDTPEHALENAVAREKAEWLLETLDDRFF</sequence>
<organism evidence="1 2">
    <name type="scientific">Winmispira thermophila (strain ATCC 49972 / DSM 6192 / RI 19.B1)</name>
    <name type="common">Spirochaeta thermophila</name>
    <dbReference type="NCBI Taxonomy" id="665571"/>
    <lineage>
        <taxon>Bacteria</taxon>
        <taxon>Pseudomonadati</taxon>
        <taxon>Spirochaetota</taxon>
        <taxon>Spirochaetia</taxon>
        <taxon>Winmispirales</taxon>
        <taxon>Winmispiraceae</taxon>
        <taxon>Winmispira</taxon>
    </lineage>
</organism>
<gene>
    <name evidence="1" type="ordered locus">STHERM_c20400</name>
</gene>
<dbReference type="Gene3D" id="1.25.40.920">
    <property type="entry name" value="TRAP transporter T-component"/>
    <property type="match status" value="1"/>
</dbReference>